<dbReference type="EMBL" id="JACHMF010000001">
    <property type="protein sequence ID" value="MBB4691352.1"/>
    <property type="molecule type" value="Genomic_DNA"/>
</dbReference>
<protein>
    <submittedName>
        <fullName evidence="2">Uncharacterized protein</fullName>
    </submittedName>
</protein>
<name>A0A7W7CMP2_9ACTN</name>
<feature type="compositionally biased region" description="Gly residues" evidence="1">
    <location>
        <begin position="233"/>
        <end position="242"/>
    </location>
</feature>
<dbReference type="Proteomes" id="UP000542742">
    <property type="component" value="Unassembled WGS sequence"/>
</dbReference>
<evidence type="ECO:0000256" key="1">
    <source>
        <dbReference type="SAM" id="MobiDB-lite"/>
    </source>
</evidence>
<reference evidence="2 3" key="1">
    <citation type="submission" date="2020-08" db="EMBL/GenBank/DDBJ databases">
        <title>Sequencing the genomes of 1000 actinobacteria strains.</title>
        <authorList>
            <person name="Klenk H.-P."/>
        </authorList>
    </citation>
    <scope>NUCLEOTIDE SEQUENCE [LARGE SCALE GENOMIC DNA]</scope>
    <source>
        <strain evidence="2 3">DSM 45518</strain>
    </source>
</reference>
<keyword evidence="3" id="KW-1185">Reference proteome</keyword>
<organism evidence="2 3">
    <name type="scientific">Paractinoplanes abujensis</name>
    <dbReference type="NCBI Taxonomy" id="882441"/>
    <lineage>
        <taxon>Bacteria</taxon>
        <taxon>Bacillati</taxon>
        <taxon>Actinomycetota</taxon>
        <taxon>Actinomycetes</taxon>
        <taxon>Micromonosporales</taxon>
        <taxon>Micromonosporaceae</taxon>
        <taxon>Paractinoplanes</taxon>
    </lineage>
</organism>
<evidence type="ECO:0000313" key="3">
    <source>
        <dbReference type="Proteomes" id="UP000542742"/>
    </source>
</evidence>
<dbReference type="RefSeq" id="WP_184950179.1">
    <property type="nucleotide sequence ID" value="NZ_BOMC01000006.1"/>
</dbReference>
<accession>A0A7W7CMP2</accession>
<proteinExistence type="predicted"/>
<gene>
    <name evidence="2" type="ORF">BKA14_001500</name>
</gene>
<evidence type="ECO:0000313" key="2">
    <source>
        <dbReference type="EMBL" id="MBB4691352.1"/>
    </source>
</evidence>
<feature type="region of interest" description="Disordered" evidence="1">
    <location>
        <begin position="215"/>
        <end position="242"/>
    </location>
</feature>
<sequence length="242" mass="25586">MVFPYAPTPGNDGPAGDTYAVALVRAGDAEPVTAVLRRLRFTGWAGAPESGWLPVIAAGGTVAAGRRGIVEVGAELAGTVLVVRVLRDRQLALVAWSDGEELGRYVSDPSREPGAEDDVLDDPLGVPHAAAFAQVAGRPDRADDLAGLLGDRLDPELVNESERLAAILRLLDLPTWLVAVATLPRDIPTGPRARELTRFGFGLPGVRGKVLDRAARPVRRRRTPPPVIADPPSGGGMDPWLL</sequence>
<dbReference type="AlphaFoldDB" id="A0A7W7CMP2"/>
<comment type="caution">
    <text evidence="2">The sequence shown here is derived from an EMBL/GenBank/DDBJ whole genome shotgun (WGS) entry which is preliminary data.</text>
</comment>